<dbReference type="Proteomes" id="UP001055439">
    <property type="component" value="Chromosome 8"/>
</dbReference>
<organism evidence="1 2">
    <name type="scientific">Musa troglodytarum</name>
    <name type="common">fe'i banana</name>
    <dbReference type="NCBI Taxonomy" id="320322"/>
    <lineage>
        <taxon>Eukaryota</taxon>
        <taxon>Viridiplantae</taxon>
        <taxon>Streptophyta</taxon>
        <taxon>Embryophyta</taxon>
        <taxon>Tracheophyta</taxon>
        <taxon>Spermatophyta</taxon>
        <taxon>Magnoliopsida</taxon>
        <taxon>Liliopsida</taxon>
        <taxon>Zingiberales</taxon>
        <taxon>Musaceae</taxon>
        <taxon>Musa</taxon>
    </lineage>
</organism>
<evidence type="ECO:0000313" key="2">
    <source>
        <dbReference type="Proteomes" id="UP001055439"/>
    </source>
</evidence>
<accession>A0A9E7H582</accession>
<dbReference type="EMBL" id="CP097510">
    <property type="protein sequence ID" value="URE23757.1"/>
    <property type="molecule type" value="Genomic_DNA"/>
</dbReference>
<sequence>MEWRWKEATGLARLSDAFVDDKGRLSPLFLEWRQRQKMIRLILDSIQVSIRNVHIVYIDSHRDQFNYIDRYTEAEFNWEWDADLEHNCL</sequence>
<reference evidence="1" key="1">
    <citation type="submission" date="2022-05" db="EMBL/GenBank/DDBJ databases">
        <title>The Musa troglodytarum L. genome provides insights into the mechanism of non-climacteric behaviour and enrichment of carotenoids.</title>
        <authorList>
            <person name="Wang J."/>
        </authorList>
    </citation>
    <scope>NUCLEOTIDE SEQUENCE</scope>
    <source>
        <tissue evidence="1">Leaf</tissue>
    </source>
</reference>
<name>A0A9E7H582_9LILI</name>
<evidence type="ECO:0000313" key="1">
    <source>
        <dbReference type="EMBL" id="URE23757.1"/>
    </source>
</evidence>
<keyword evidence="2" id="KW-1185">Reference proteome</keyword>
<proteinExistence type="predicted"/>
<dbReference type="AlphaFoldDB" id="A0A9E7H582"/>
<gene>
    <name evidence="1" type="ORF">MUK42_22101</name>
</gene>
<protein>
    <submittedName>
        <fullName evidence="1">Uncharacterized protein</fullName>
    </submittedName>
</protein>